<evidence type="ECO:0000313" key="6">
    <source>
        <dbReference type="Proteomes" id="UP000230750"/>
    </source>
</evidence>
<dbReference type="HAMAP" id="MF_00198">
    <property type="entry name" value="Spermidine_synth"/>
    <property type="match status" value="1"/>
</dbReference>
<dbReference type="GO" id="GO:0005829">
    <property type="term" value="C:cytosol"/>
    <property type="evidence" value="ECO:0007669"/>
    <property type="project" value="TreeGrafter"/>
</dbReference>
<dbReference type="OrthoDB" id="38125at2759"/>
<evidence type="ECO:0000256" key="2">
    <source>
        <dbReference type="ARBA" id="ARBA00022679"/>
    </source>
</evidence>
<organism evidence="5 6">
    <name type="scientific">Stichopus japonicus</name>
    <name type="common">Sea cucumber</name>
    <dbReference type="NCBI Taxonomy" id="307972"/>
    <lineage>
        <taxon>Eukaryota</taxon>
        <taxon>Metazoa</taxon>
        <taxon>Echinodermata</taxon>
        <taxon>Eleutherozoa</taxon>
        <taxon>Echinozoa</taxon>
        <taxon>Holothuroidea</taxon>
        <taxon>Aspidochirotacea</taxon>
        <taxon>Aspidochirotida</taxon>
        <taxon>Stichopodidae</taxon>
        <taxon>Apostichopus</taxon>
    </lineage>
</organism>
<evidence type="ECO:0000256" key="1">
    <source>
        <dbReference type="ARBA" id="ARBA00007867"/>
    </source>
</evidence>
<dbReference type="NCBIfam" id="NF037959">
    <property type="entry name" value="MFS_SpdSyn"/>
    <property type="match status" value="1"/>
</dbReference>
<dbReference type="InterPro" id="IPR029063">
    <property type="entry name" value="SAM-dependent_MTases_sf"/>
</dbReference>
<dbReference type="GO" id="GO:0008295">
    <property type="term" value="P:spermidine biosynthetic process"/>
    <property type="evidence" value="ECO:0007669"/>
    <property type="project" value="TreeGrafter"/>
</dbReference>
<dbReference type="PANTHER" id="PTHR11558:SF11">
    <property type="entry name" value="SPERMIDINE SYNTHASE"/>
    <property type="match status" value="1"/>
</dbReference>
<dbReference type="InterPro" id="IPR030374">
    <property type="entry name" value="PABS"/>
</dbReference>
<dbReference type="InterPro" id="IPR001045">
    <property type="entry name" value="Spermi_synthase"/>
</dbReference>
<dbReference type="SUPFAM" id="SSF53335">
    <property type="entry name" value="S-adenosyl-L-methionine-dependent methyltransferases"/>
    <property type="match status" value="1"/>
</dbReference>
<feature type="active site" description="Proton acceptor" evidence="3">
    <location>
        <position position="92"/>
    </location>
</feature>
<dbReference type="EMBL" id="MRZV01001618">
    <property type="protein sequence ID" value="PIK36777.1"/>
    <property type="molecule type" value="Genomic_DNA"/>
</dbReference>
<evidence type="ECO:0000259" key="4">
    <source>
        <dbReference type="PROSITE" id="PS51006"/>
    </source>
</evidence>
<comment type="caution">
    <text evidence="5">The sequence shown here is derived from an EMBL/GenBank/DDBJ whole genome shotgun (WGS) entry which is preliminary data.</text>
</comment>
<dbReference type="GO" id="GO:0004766">
    <property type="term" value="F:spermidine synthase activity"/>
    <property type="evidence" value="ECO:0007669"/>
    <property type="project" value="TreeGrafter"/>
</dbReference>
<keyword evidence="2 3" id="KW-0808">Transferase</keyword>
<reference evidence="5 6" key="1">
    <citation type="journal article" date="2017" name="PLoS Biol.">
        <title>The sea cucumber genome provides insights into morphological evolution and visceral regeneration.</title>
        <authorList>
            <person name="Zhang X."/>
            <person name="Sun L."/>
            <person name="Yuan J."/>
            <person name="Sun Y."/>
            <person name="Gao Y."/>
            <person name="Zhang L."/>
            <person name="Li S."/>
            <person name="Dai H."/>
            <person name="Hamel J.F."/>
            <person name="Liu C."/>
            <person name="Yu Y."/>
            <person name="Liu S."/>
            <person name="Lin W."/>
            <person name="Guo K."/>
            <person name="Jin S."/>
            <person name="Xu P."/>
            <person name="Storey K.B."/>
            <person name="Huan P."/>
            <person name="Zhang T."/>
            <person name="Zhou Y."/>
            <person name="Zhang J."/>
            <person name="Lin C."/>
            <person name="Li X."/>
            <person name="Xing L."/>
            <person name="Huo D."/>
            <person name="Sun M."/>
            <person name="Wang L."/>
            <person name="Mercier A."/>
            <person name="Li F."/>
            <person name="Yang H."/>
            <person name="Xiang J."/>
        </authorList>
    </citation>
    <scope>NUCLEOTIDE SEQUENCE [LARGE SCALE GENOMIC DNA]</scope>
    <source>
        <strain evidence="5">Shaxun</strain>
        <tissue evidence="5">Muscle</tissue>
    </source>
</reference>
<dbReference type="AlphaFoldDB" id="A0A2G8JM21"/>
<dbReference type="PROSITE" id="PS01330">
    <property type="entry name" value="PABS_1"/>
    <property type="match status" value="1"/>
</dbReference>
<comment type="similarity">
    <text evidence="1">Belongs to the spermidine/spermine synthase family.</text>
</comment>
<accession>A0A2G8JM21</accession>
<dbReference type="Proteomes" id="UP000230750">
    <property type="component" value="Unassembled WGS sequence"/>
</dbReference>
<dbReference type="STRING" id="307972.A0A2G8JM21"/>
<proteinExistence type="inferred from homology"/>
<evidence type="ECO:0000256" key="3">
    <source>
        <dbReference type="PROSITE-ProRule" id="PRU00354"/>
    </source>
</evidence>
<evidence type="ECO:0000313" key="5">
    <source>
        <dbReference type="EMBL" id="PIK36777.1"/>
    </source>
</evidence>
<gene>
    <name evidence="5" type="ORF">BSL78_26386</name>
</gene>
<protein>
    <submittedName>
        <fullName evidence="5">Putative spermidine synthase</fullName>
    </submittedName>
</protein>
<keyword evidence="3" id="KW-0620">Polyamine biosynthesis</keyword>
<dbReference type="Pfam" id="PF01564">
    <property type="entry name" value="Spermine_synth"/>
    <property type="match status" value="1"/>
</dbReference>
<sequence length="191" mass="21134">MSHVSMNSHPAPRKVLIVGGGDGGVAREVLKHPEVEEVILCEIDEKVVEVCKKYFPSLTSSAFTNPKLKIIFADGLEFIRENTNKFDVIITDSSDNVGVATPLFGEEYYKLMKSALATGGVACSQGECFWLHSEFIAKMVTLCRDIFSVVDFAVCSMPTYPSGEQGFLLCSLDPLYEPRKLIRYCYQEAGT</sequence>
<dbReference type="CDD" id="cd02440">
    <property type="entry name" value="AdoMet_MTases"/>
    <property type="match status" value="1"/>
</dbReference>
<keyword evidence="6" id="KW-1185">Reference proteome</keyword>
<dbReference type="PANTHER" id="PTHR11558">
    <property type="entry name" value="SPERMIDINE/SPERMINE SYNTHASE"/>
    <property type="match status" value="1"/>
</dbReference>
<dbReference type="InterPro" id="IPR030373">
    <property type="entry name" value="PABS_CS"/>
</dbReference>
<feature type="domain" description="PABS" evidence="4">
    <location>
        <begin position="1"/>
        <end position="172"/>
    </location>
</feature>
<dbReference type="PROSITE" id="PS51006">
    <property type="entry name" value="PABS_2"/>
    <property type="match status" value="1"/>
</dbReference>
<dbReference type="Gene3D" id="3.40.50.150">
    <property type="entry name" value="Vaccinia Virus protein VP39"/>
    <property type="match status" value="1"/>
</dbReference>
<name>A0A2G8JM21_STIJA</name>